<evidence type="ECO:0000313" key="10">
    <source>
        <dbReference type="EMBL" id="HCO26357.1"/>
    </source>
</evidence>
<comment type="caution">
    <text evidence="10">The sequence shown here is derived from an EMBL/GenBank/DDBJ whole genome shotgun (WGS) entry which is preliminary data.</text>
</comment>
<keyword evidence="7 8" id="KW-0472">Membrane</keyword>
<dbReference type="Gene3D" id="1.20.81.30">
    <property type="entry name" value="Type II secretion system (T2SS), domain F"/>
    <property type="match status" value="2"/>
</dbReference>
<keyword evidence="4" id="KW-0997">Cell inner membrane</keyword>
<feature type="transmembrane region" description="Helical" evidence="8">
    <location>
        <begin position="168"/>
        <end position="190"/>
    </location>
</feature>
<dbReference type="FunFam" id="1.20.81.30:FF:000001">
    <property type="entry name" value="Type II secretion system protein F"/>
    <property type="match status" value="2"/>
</dbReference>
<keyword evidence="3" id="KW-1003">Cell membrane</keyword>
<dbReference type="Pfam" id="PF00482">
    <property type="entry name" value="T2SSF"/>
    <property type="match status" value="2"/>
</dbReference>
<protein>
    <submittedName>
        <fullName evidence="10">Type II secretion system F family protein</fullName>
    </submittedName>
</protein>
<keyword evidence="5 8" id="KW-0812">Transmembrane</keyword>
<sequence length="401" mass="44199">MQFTYTARNTSGQNQTGELVADSREEAVAKLRQEGLYLLALEESDTSTTNTISIAQKKRVPRKEIIYFTNQMAIMVDAGVPVATALEGISKQIENPVLAEILAHIQKSVESGSDFSAALADFPRQFDRTYVNLIKASEASGTMPQMLNRIAAQAEEEQETIQQVKGALMYPAIMLVMCIGICIFLLTYVFPKLMPMFASRGAAIPAPTKIMIMVSTAITSYWYLILLFLAAFVGVFCYVRKQVWGKSAFDWVLIRMPVFGSMLKKLAISRSIRTLATTVNAGVPMLEALELSSGVTDNVHFRQSWLEISELVTTGKQIHEAMEGKALFPPTMQQMIASGESTGRLGMVLNKLSDYFDREVKIAIKSATTLIEPVMVVCMGSIIGFIALSMLLPIFTLSTSH</sequence>
<dbReference type="PANTHER" id="PTHR30012">
    <property type="entry name" value="GENERAL SECRETION PATHWAY PROTEIN"/>
    <property type="match status" value="1"/>
</dbReference>
<dbReference type="Proteomes" id="UP000263642">
    <property type="component" value="Unassembled WGS sequence"/>
</dbReference>
<dbReference type="InterPro" id="IPR018076">
    <property type="entry name" value="T2SS_GspF_dom"/>
</dbReference>
<keyword evidence="6 8" id="KW-1133">Transmembrane helix</keyword>
<organism evidence="10 11">
    <name type="scientific">Gimesia maris</name>
    <dbReference type="NCBI Taxonomy" id="122"/>
    <lineage>
        <taxon>Bacteria</taxon>
        <taxon>Pseudomonadati</taxon>
        <taxon>Planctomycetota</taxon>
        <taxon>Planctomycetia</taxon>
        <taxon>Planctomycetales</taxon>
        <taxon>Planctomycetaceae</taxon>
        <taxon>Gimesia</taxon>
    </lineage>
</organism>
<comment type="subcellular location">
    <subcellularLocation>
        <location evidence="1">Cell inner membrane</location>
        <topology evidence="1">Multi-pass membrane protein</topology>
    </subcellularLocation>
</comment>
<dbReference type="InterPro" id="IPR003004">
    <property type="entry name" value="GspF/PilC"/>
</dbReference>
<dbReference type="InterPro" id="IPR042094">
    <property type="entry name" value="T2SS_GspF_sf"/>
</dbReference>
<evidence type="ECO:0000256" key="5">
    <source>
        <dbReference type="ARBA" id="ARBA00022692"/>
    </source>
</evidence>
<feature type="domain" description="Type II secretion system protein GspF" evidence="9">
    <location>
        <begin position="68"/>
        <end position="191"/>
    </location>
</feature>
<evidence type="ECO:0000259" key="9">
    <source>
        <dbReference type="Pfam" id="PF00482"/>
    </source>
</evidence>
<gene>
    <name evidence="10" type="ORF">DIT97_26320</name>
</gene>
<dbReference type="GO" id="GO:0015628">
    <property type="term" value="P:protein secretion by the type II secretion system"/>
    <property type="evidence" value="ECO:0007669"/>
    <property type="project" value="TreeGrafter"/>
</dbReference>
<evidence type="ECO:0000256" key="6">
    <source>
        <dbReference type="ARBA" id="ARBA00022989"/>
    </source>
</evidence>
<evidence type="ECO:0000256" key="8">
    <source>
        <dbReference type="SAM" id="Phobius"/>
    </source>
</evidence>
<dbReference type="EMBL" id="DQAY01000157">
    <property type="protein sequence ID" value="HCO26357.1"/>
    <property type="molecule type" value="Genomic_DNA"/>
</dbReference>
<evidence type="ECO:0000256" key="3">
    <source>
        <dbReference type="ARBA" id="ARBA00022475"/>
    </source>
</evidence>
<reference evidence="10 11" key="1">
    <citation type="journal article" date="2018" name="Nat. Biotechnol.">
        <title>A standardized bacterial taxonomy based on genome phylogeny substantially revises the tree of life.</title>
        <authorList>
            <person name="Parks D.H."/>
            <person name="Chuvochina M."/>
            <person name="Waite D.W."/>
            <person name="Rinke C."/>
            <person name="Skarshewski A."/>
            <person name="Chaumeil P.A."/>
            <person name="Hugenholtz P."/>
        </authorList>
    </citation>
    <scope>NUCLEOTIDE SEQUENCE [LARGE SCALE GENOMIC DNA]</scope>
    <source>
        <strain evidence="10">UBA9375</strain>
    </source>
</reference>
<feature type="domain" description="Type II secretion system protein GspF" evidence="9">
    <location>
        <begin position="272"/>
        <end position="393"/>
    </location>
</feature>
<accession>A0A3D3REB4</accession>
<evidence type="ECO:0000256" key="1">
    <source>
        <dbReference type="ARBA" id="ARBA00004429"/>
    </source>
</evidence>
<evidence type="ECO:0000256" key="2">
    <source>
        <dbReference type="ARBA" id="ARBA00005745"/>
    </source>
</evidence>
<evidence type="ECO:0000313" key="11">
    <source>
        <dbReference type="Proteomes" id="UP000263642"/>
    </source>
</evidence>
<evidence type="ECO:0000256" key="4">
    <source>
        <dbReference type="ARBA" id="ARBA00022519"/>
    </source>
</evidence>
<feature type="transmembrane region" description="Helical" evidence="8">
    <location>
        <begin position="374"/>
        <end position="395"/>
    </location>
</feature>
<name>A0A3D3REB4_9PLAN</name>
<dbReference type="AlphaFoldDB" id="A0A3D3REB4"/>
<feature type="transmembrane region" description="Helical" evidence="8">
    <location>
        <begin position="210"/>
        <end position="239"/>
    </location>
</feature>
<dbReference type="GO" id="GO:0005886">
    <property type="term" value="C:plasma membrane"/>
    <property type="evidence" value="ECO:0007669"/>
    <property type="project" value="UniProtKB-SubCell"/>
</dbReference>
<proteinExistence type="inferred from homology"/>
<evidence type="ECO:0000256" key="7">
    <source>
        <dbReference type="ARBA" id="ARBA00023136"/>
    </source>
</evidence>
<dbReference type="PRINTS" id="PR00812">
    <property type="entry name" value="BCTERIALGSPF"/>
</dbReference>
<dbReference type="PANTHER" id="PTHR30012:SF0">
    <property type="entry name" value="TYPE II SECRETION SYSTEM PROTEIN F-RELATED"/>
    <property type="match status" value="1"/>
</dbReference>
<comment type="similarity">
    <text evidence="2">Belongs to the GSP F family.</text>
</comment>